<keyword evidence="10" id="KW-1185">Reference proteome</keyword>
<dbReference type="AlphaFoldDB" id="A0A2R5EV94"/>
<evidence type="ECO:0000256" key="7">
    <source>
        <dbReference type="SAM" id="Phobius"/>
    </source>
</evidence>
<evidence type="ECO:0000256" key="4">
    <source>
        <dbReference type="ARBA" id="ARBA00022989"/>
    </source>
</evidence>
<name>A0A2R5EV94_9BACL</name>
<gene>
    <name evidence="9" type="ORF">PAT3040_02271</name>
</gene>
<dbReference type="Proteomes" id="UP000245202">
    <property type="component" value="Unassembled WGS sequence"/>
</dbReference>
<comment type="caution">
    <text evidence="9">The sequence shown here is derived from an EMBL/GenBank/DDBJ whole genome shotgun (WGS) entry which is preliminary data.</text>
</comment>
<evidence type="ECO:0000256" key="5">
    <source>
        <dbReference type="ARBA" id="ARBA00023136"/>
    </source>
</evidence>
<evidence type="ECO:0000313" key="9">
    <source>
        <dbReference type="EMBL" id="GBG07713.1"/>
    </source>
</evidence>
<comment type="similarity">
    <text evidence="6">Belongs to the ThrE exporter (TC 2.A.79) family.</text>
</comment>
<organism evidence="9 10">
    <name type="scientific">Paenibacillus agaridevorans</name>
    <dbReference type="NCBI Taxonomy" id="171404"/>
    <lineage>
        <taxon>Bacteria</taxon>
        <taxon>Bacillati</taxon>
        <taxon>Bacillota</taxon>
        <taxon>Bacilli</taxon>
        <taxon>Bacillales</taxon>
        <taxon>Paenibacillaceae</taxon>
        <taxon>Paenibacillus</taxon>
    </lineage>
</organism>
<dbReference type="EMBL" id="BDQX01000108">
    <property type="protein sequence ID" value="GBG07713.1"/>
    <property type="molecule type" value="Genomic_DNA"/>
</dbReference>
<evidence type="ECO:0000313" key="10">
    <source>
        <dbReference type="Proteomes" id="UP000245202"/>
    </source>
</evidence>
<evidence type="ECO:0000256" key="6">
    <source>
        <dbReference type="ARBA" id="ARBA00034125"/>
    </source>
</evidence>
<evidence type="ECO:0000256" key="1">
    <source>
        <dbReference type="ARBA" id="ARBA00004651"/>
    </source>
</evidence>
<feature type="transmembrane region" description="Helical" evidence="7">
    <location>
        <begin position="193"/>
        <end position="212"/>
    </location>
</feature>
<feature type="transmembrane region" description="Helical" evidence="7">
    <location>
        <begin position="252"/>
        <end position="271"/>
    </location>
</feature>
<proteinExistence type="inferred from homology"/>
<evidence type="ECO:0000259" key="8">
    <source>
        <dbReference type="Pfam" id="PF06738"/>
    </source>
</evidence>
<keyword evidence="5 7" id="KW-0472">Membrane</keyword>
<dbReference type="GO" id="GO:0022857">
    <property type="term" value="F:transmembrane transporter activity"/>
    <property type="evidence" value="ECO:0007669"/>
    <property type="project" value="InterPro"/>
</dbReference>
<dbReference type="InterPro" id="IPR010619">
    <property type="entry name" value="ThrE-like_N"/>
</dbReference>
<comment type="subcellular location">
    <subcellularLocation>
        <location evidence="1">Cell membrane</location>
        <topology evidence="1">Multi-pass membrane protein</topology>
    </subcellularLocation>
</comment>
<dbReference type="GO" id="GO:0005886">
    <property type="term" value="C:plasma membrane"/>
    <property type="evidence" value="ECO:0007669"/>
    <property type="project" value="UniProtKB-SubCell"/>
</dbReference>
<sequence>MTLDTTTDLTMPAGTSAHTLADITPEQTHVITQTCLLAGKIILQNGGETYRVEDTMVRIAAAYGIEQSHSFVTPTGLIFAIDGASHVTRLIRISERNTNLSKVAMVNDISRRISGGDLGPNEAYTLLKEIDAAKHEYHPGLKVLAAAVASGCFLIMFRGGWHDFFPVFVTGGSGFLFFLFIHRIVPIKFFAEFLTALIIGSLAVGAVKLGFGHDLDKIIIGSVMPLVPGLHITNAVRDLMAGHLVSGLSKGAEAFLTAFAIGSGIAAILSIF</sequence>
<reference evidence="9 10" key="1">
    <citation type="submission" date="2017-08" db="EMBL/GenBank/DDBJ databases">
        <title>Substantial Increase in Enzyme Production by Combined Drug-Resistance Mutations in Paenibacillus agaridevorans.</title>
        <authorList>
            <person name="Tanaka Y."/>
            <person name="Funane K."/>
            <person name="Hosaka T."/>
            <person name="Shiwa Y."/>
            <person name="Fujita N."/>
            <person name="Miyazaki T."/>
            <person name="Yoshikawa H."/>
            <person name="Murakami K."/>
            <person name="Kasahara K."/>
            <person name="Inaoka T."/>
            <person name="Hiraga Y."/>
            <person name="Ochi K."/>
        </authorList>
    </citation>
    <scope>NUCLEOTIDE SEQUENCE [LARGE SCALE GENOMIC DNA]</scope>
    <source>
        <strain evidence="9 10">T-3040</strain>
    </source>
</reference>
<dbReference type="PANTHER" id="PTHR34390:SF2">
    <property type="entry name" value="SUCCINATE TRANSPORTER SUBUNIT YJJP-RELATED"/>
    <property type="match status" value="1"/>
</dbReference>
<keyword evidence="3 7" id="KW-0812">Transmembrane</keyword>
<dbReference type="PANTHER" id="PTHR34390">
    <property type="entry name" value="UPF0442 PROTEIN YJJB-RELATED"/>
    <property type="match status" value="1"/>
</dbReference>
<dbReference type="InterPro" id="IPR050539">
    <property type="entry name" value="ThrE_Dicarb/AminoAcid_Exp"/>
</dbReference>
<protein>
    <submittedName>
        <fullName evidence="9">Membrane protein</fullName>
    </submittedName>
</protein>
<keyword evidence="2" id="KW-1003">Cell membrane</keyword>
<dbReference type="GO" id="GO:0015744">
    <property type="term" value="P:succinate transport"/>
    <property type="evidence" value="ECO:0007669"/>
    <property type="project" value="TreeGrafter"/>
</dbReference>
<dbReference type="Pfam" id="PF06738">
    <property type="entry name" value="ThrE"/>
    <property type="match status" value="1"/>
</dbReference>
<feature type="transmembrane region" description="Helical" evidence="7">
    <location>
        <begin position="164"/>
        <end position="181"/>
    </location>
</feature>
<evidence type="ECO:0000256" key="2">
    <source>
        <dbReference type="ARBA" id="ARBA00022475"/>
    </source>
</evidence>
<feature type="domain" description="Threonine/serine exporter-like N-terminal" evidence="8">
    <location>
        <begin position="34"/>
        <end position="271"/>
    </location>
</feature>
<evidence type="ECO:0000256" key="3">
    <source>
        <dbReference type="ARBA" id="ARBA00022692"/>
    </source>
</evidence>
<accession>A0A2R5EV94</accession>
<keyword evidence="4 7" id="KW-1133">Transmembrane helix</keyword>